<feature type="compositionally biased region" description="Polar residues" evidence="11">
    <location>
        <begin position="369"/>
        <end position="387"/>
    </location>
</feature>
<name>A0AAN7LV11_TRANT</name>
<dbReference type="EMBL" id="JAXQNO010000006">
    <property type="protein sequence ID" value="KAK4796153.1"/>
    <property type="molecule type" value="Genomic_DNA"/>
</dbReference>
<keyword evidence="6" id="KW-0863">Zinc-finger</keyword>
<keyword evidence="4" id="KW-0808">Transferase</keyword>
<dbReference type="GO" id="GO:0016567">
    <property type="term" value="P:protein ubiquitination"/>
    <property type="evidence" value="ECO:0007669"/>
    <property type="project" value="InterPro"/>
</dbReference>
<evidence type="ECO:0000256" key="8">
    <source>
        <dbReference type="ARBA" id="ARBA00022833"/>
    </source>
</evidence>
<dbReference type="InterPro" id="IPR040383">
    <property type="entry name" value="HAKAI/CBLL2"/>
</dbReference>
<comment type="catalytic activity">
    <reaction evidence="1">
        <text>S-ubiquitinyl-[E2 ubiquitin-conjugating enzyme]-L-cysteine + [acceptor protein]-L-lysine = [E2 ubiquitin-conjugating enzyme]-L-cysteine + N(6)-ubiquitinyl-[acceptor protein]-L-lysine.</text>
        <dbReference type="EC" id="2.3.2.27"/>
    </reaction>
</comment>
<gene>
    <name evidence="13" type="ORF">SAY86_028479</name>
</gene>
<feature type="compositionally biased region" description="Basic and acidic residues" evidence="11">
    <location>
        <begin position="1"/>
        <end position="11"/>
    </location>
</feature>
<protein>
    <recommendedName>
        <fullName evidence="3">RING-type E3 ubiquitin transferase</fullName>
        <ecNumber evidence="3">2.3.2.27</ecNumber>
    </recommendedName>
</protein>
<comment type="caution">
    <text evidence="13">The sequence shown here is derived from an EMBL/GenBank/DDBJ whole genome shotgun (WGS) entry which is preliminary data.</text>
</comment>
<evidence type="ECO:0000256" key="9">
    <source>
        <dbReference type="ARBA" id="ARBA00023242"/>
    </source>
</evidence>
<feature type="region of interest" description="Disordered" evidence="11">
    <location>
        <begin position="160"/>
        <end position="254"/>
    </location>
</feature>
<evidence type="ECO:0000256" key="6">
    <source>
        <dbReference type="ARBA" id="ARBA00022771"/>
    </source>
</evidence>
<evidence type="ECO:0000256" key="11">
    <source>
        <dbReference type="SAM" id="MobiDB-lite"/>
    </source>
</evidence>
<dbReference type="GO" id="GO:0061630">
    <property type="term" value="F:ubiquitin protein ligase activity"/>
    <property type="evidence" value="ECO:0007669"/>
    <property type="project" value="UniProtKB-EC"/>
</dbReference>
<keyword evidence="14" id="KW-1185">Reference proteome</keyword>
<organism evidence="13 14">
    <name type="scientific">Trapa natans</name>
    <name type="common">Water chestnut</name>
    <dbReference type="NCBI Taxonomy" id="22666"/>
    <lineage>
        <taxon>Eukaryota</taxon>
        <taxon>Viridiplantae</taxon>
        <taxon>Streptophyta</taxon>
        <taxon>Embryophyta</taxon>
        <taxon>Tracheophyta</taxon>
        <taxon>Spermatophyta</taxon>
        <taxon>Magnoliopsida</taxon>
        <taxon>eudicotyledons</taxon>
        <taxon>Gunneridae</taxon>
        <taxon>Pentapetalae</taxon>
        <taxon>rosids</taxon>
        <taxon>malvids</taxon>
        <taxon>Myrtales</taxon>
        <taxon>Lythraceae</taxon>
        <taxon>Trapa</taxon>
    </lineage>
</organism>
<dbReference type="Proteomes" id="UP001346149">
    <property type="component" value="Unassembled WGS sequence"/>
</dbReference>
<proteinExistence type="inferred from homology"/>
<dbReference type="PROSITE" id="PS00028">
    <property type="entry name" value="ZINC_FINGER_C2H2_1"/>
    <property type="match status" value="1"/>
</dbReference>
<evidence type="ECO:0000256" key="4">
    <source>
        <dbReference type="ARBA" id="ARBA00022679"/>
    </source>
</evidence>
<evidence type="ECO:0000256" key="3">
    <source>
        <dbReference type="ARBA" id="ARBA00012483"/>
    </source>
</evidence>
<dbReference type="GO" id="GO:0030155">
    <property type="term" value="P:regulation of cell adhesion"/>
    <property type="evidence" value="ECO:0007669"/>
    <property type="project" value="TreeGrafter"/>
</dbReference>
<dbReference type="GO" id="GO:0005634">
    <property type="term" value="C:nucleus"/>
    <property type="evidence" value="ECO:0007669"/>
    <property type="project" value="UniProtKB-SubCell"/>
</dbReference>
<feature type="domain" description="C2H2-type" evidence="12">
    <location>
        <begin position="125"/>
        <end position="148"/>
    </location>
</feature>
<dbReference type="GO" id="GO:0008270">
    <property type="term" value="F:zinc ion binding"/>
    <property type="evidence" value="ECO:0007669"/>
    <property type="project" value="UniProtKB-KW"/>
</dbReference>
<accession>A0AAN7LV11</accession>
<keyword evidence="8" id="KW-0862">Zinc</keyword>
<evidence type="ECO:0000256" key="1">
    <source>
        <dbReference type="ARBA" id="ARBA00000900"/>
    </source>
</evidence>
<sequence length="387" mass="42298">MLQIRLKREPSSEVSGGGKPPPTDTVTVACPDHLILADLPVGKGLGPATSATIIKAVGHTSRRQRGERVHFCVRCDFPIAIYGRLSPCEHVFCLDCARKNSICYICDERIEKIQTVKMMEGIFICAAHHCLKSYMKKSEFEAHIHESHYDLLYPNADVGNESEAQSQKQHPATDSTASAPPRQAFLPGPLQQLHDHGDKVHNLHSYKQVNGPSQSQSISWHPPDQHSLQQQPGHIHGKQHGIPSNVPFHEYPPLNPIPQPNFMMPSSSNTMLNPPLPFGFPPHQPEGGAQFFSSGPYNMVRQDSAPEAVAELGPSFGFPPSGMNFAGTYPAPWNAEMGESHFNISGPIQGMGDNYQSKGDLMRGYPGASPSNPSMLPFNMQSSGSAE</sequence>
<evidence type="ECO:0000256" key="2">
    <source>
        <dbReference type="ARBA" id="ARBA00004123"/>
    </source>
</evidence>
<feature type="compositionally biased region" description="Polar residues" evidence="11">
    <location>
        <begin position="205"/>
        <end position="219"/>
    </location>
</feature>
<feature type="compositionally biased region" description="Polar residues" evidence="11">
    <location>
        <begin position="162"/>
        <end position="178"/>
    </location>
</feature>
<keyword evidence="7" id="KW-0833">Ubl conjugation pathway</keyword>
<comment type="subcellular location">
    <subcellularLocation>
        <location evidence="2">Nucleus</location>
    </subcellularLocation>
</comment>
<feature type="region of interest" description="Disordered" evidence="11">
    <location>
        <begin position="1"/>
        <end position="24"/>
    </location>
</feature>
<evidence type="ECO:0000256" key="10">
    <source>
        <dbReference type="ARBA" id="ARBA00038499"/>
    </source>
</evidence>
<dbReference type="InterPro" id="IPR017907">
    <property type="entry name" value="Znf_RING_CS"/>
</dbReference>
<keyword evidence="9" id="KW-0539">Nucleus</keyword>
<dbReference type="PANTHER" id="PTHR13480:SF0">
    <property type="entry name" value="E3 UBIQUITIN-PROTEIN LIGASE HAKAI"/>
    <property type="match status" value="1"/>
</dbReference>
<dbReference type="PROSITE" id="PS00518">
    <property type="entry name" value="ZF_RING_1"/>
    <property type="match status" value="1"/>
</dbReference>
<evidence type="ECO:0000313" key="14">
    <source>
        <dbReference type="Proteomes" id="UP001346149"/>
    </source>
</evidence>
<keyword evidence="5" id="KW-0479">Metal-binding</keyword>
<dbReference type="PANTHER" id="PTHR13480">
    <property type="entry name" value="E3 UBIQUITIN-PROTEIN LIGASE HAKAI-RELATED"/>
    <property type="match status" value="1"/>
</dbReference>
<reference evidence="13 14" key="1">
    <citation type="journal article" date="2023" name="Hortic Res">
        <title>Pangenome of water caltrop reveals structural variations and asymmetric subgenome divergence after allopolyploidization.</title>
        <authorList>
            <person name="Zhang X."/>
            <person name="Chen Y."/>
            <person name="Wang L."/>
            <person name="Yuan Y."/>
            <person name="Fang M."/>
            <person name="Shi L."/>
            <person name="Lu R."/>
            <person name="Comes H.P."/>
            <person name="Ma Y."/>
            <person name="Chen Y."/>
            <person name="Huang G."/>
            <person name="Zhou Y."/>
            <person name="Zheng Z."/>
            <person name="Qiu Y."/>
        </authorList>
    </citation>
    <scope>NUCLEOTIDE SEQUENCE [LARGE SCALE GENOMIC DNA]</scope>
    <source>
        <strain evidence="13">F231</strain>
    </source>
</reference>
<dbReference type="InterPro" id="IPR040380">
    <property type="entry name" value="HAKAI-like_RING-HC"/>
</dbReference>
<feature type="region of interest" description="Disordered" evidence="11">
    <location>
        <begin position="356"/>
        <end position="387"/>
    </location>
</feature>
<comment type="similarity">
    <text evidence="10">Belongs to the Hakai family.</text>
</comment>
<dbReference type="InterPro" id="IPR013083">
    <property type="entry name" value="Znf_RING/FYVE/PHD"/>
</dbReference>
<dbReference type="Gene3D" id="3.30.40.10">
    <property type="entry name" value="Zinc/RING finger domain, C3HC4 (zinc finger)"/>
    <property type="match status" value="1"/>
</dbReference>
<dbReference type="CDD" id="cd16508">
    <property type="entry name" value="RING-HC_HAKAI-like"/>
    <property type="match status" value="1"/>
</dbReference>
<evidence type="ECO:0000256" key="7">
    <source>
        <dbReference type="ARBA" id="ARBA00022786"/>
    </source>
</evidence>
<evidence type="ECO:0000256" key="5">
    <source>
        <dbReference type="ARBA" id="ARBA00022723"/>
    </source>
</evidence>
<evidence type="ECO:0000259" key="12">
    <source>
        <dbReference type="PROSITE" id="PS00028"/>
    </source>
</evidence>
<dbReference type="EC" id="2.3.2.27" evidence="3"/>
<dbReference type="InterPro" id="IPR013087">
    <property type="entry name" value="Znf_C2H2_type"/>
</dbReference>
<dbReference type="AlphaFoldDB" id="A0AAN7LV11"/>
<evidence type="ECO:0000313" key="13">
    <source>
        <dbReference type="EMBL" id="KAK4796153.1"/>
    </source>
</evidence>